<dbReference type="PATRIC" id="fig|587753.10.peg.3102"/>
<proteinExistence type="predicted"/>
<accession>A0A0D5Y0H3</accession>
<name>A0A0D5Y0H3_9PSED</name>
<gene>
    <name evidence="1" type="ORF">PCL1606_31090</name>
</gene>
<dbReference type="Proteomes" id="UP000032748">
    <property type="component" value="Chromosome"/>
</dbReference>
<dbReference type="EMBL" id="CP011110">
    <property type="protein sequence ID" value="AKA24560.1"/>
    <property type="molecule type" value="Genomic_DNA"/>
</dbReference>
<reference evidence="1 2" key="1">
    <citation type="journal article" date="2015" name="Mol. Plant Microbe Interact.">
        <title>Comparative Genomic Analysis of Pseudomonas chlororaphis PCL1606 Reveals New Insight into Antifungal Compounds Involved in Biocontrol.</title>
        <authorList>
            <person name="Calderon C.E."/>
            <person name="Ramos C."/>
            <person name="de Vicente A."/>
            <person name="Cazorla F.M."/>
        </authorList>
    </citation>
    <scope>NUCLEOTIDE SEQUENCE [LARGE SCALE GENOMIC DNA]</scope>
    <source>
        <strain evidence="1 2">PCL1606</strain>
    </source>
</reference>
<organism evidence="1 2">
    <name type="scientific">Pseudomonas chlororaphis</name>
    <dbReference type="NCBI Taxonomy" id="587753"/>
    <lineage>
        <taxon>Bacteria</taxon>
        <taxon>Pseudomonadati</taxon>
        <taxon>Pseudomonadota</taxon>
        <taxon>Gammaproteobacteria</taxon>
        <taxon>Pseudomonadales</taxon>
        <taxon>Pseudomonadaceae</taxon>
        <taxon>Pseudomonas</taxon>
    </lineage>
</organism>
<evidence type="ECO:0000313" key="1">
    <source>
        <dbReference type="EMBL" id="AKA24560.1"/>
    </source>
</evidence>
<evidence type="ECO:0000313" key="2">
    <source>
        <dbReference type="Proteomes" id="UP000032748"/>
    </source>
</evidence>
<protein>
    <submittedName>
        <fullName evidence="1">Uncharacterized protein</fullName>
    </submittedName>
</protein>
<dbReference type="KEGG" id="pcz:PCL1606_31090"/>
<sequence length="39" mass="4212">MVGAPVCTGPLAPIPEMLTSKVVTSSVMQRVNEHFCSFF</sequence>
<dbReference type="AlphaFoldDB" id="A0A0D5Y0H3"/>